<dbReference type="PANTHER" id="PTHR45982:SF6">
    <property type="entry name" value="SCF-ASSOCIATED FACTOR 1"/>
    <property type="match status" value="1"/>
</dbReference>
<dbReference type="InterPro" id="IPR036047">
    <property type="entry name" value="F-box-like_dom_sf"/>
</dbReference>
<protein>
    <submittedName>
        <fullName evidence="2">E3 ubiquitin-protein ligase HERC2</fullName>
        <ecNumber evidence="2">6.3.2.-</ecNumber>
    </submittedName>
</protein>
<dbReference type="Gene3D" id="2.130.10.30">
    <property type="entry name" value="Regulator of chromosome condensation 1/beta-lactamase-inhibitor protein II"/>
    <property type="match status" value="3"/>
</dbReference>
<dbReference type="SUPFAM" id="SSF50985">
    <property type="entry name" value="RCC1/BLIP-II"/>
    <property type="match status" value="1"/>
</dbReference>
<dbReference type="Pfam" id="PF13540">
    <property type="entry name" value="RCC1_2"/>
    <property type="match status" value="2"/>
</dbReference>
<proteinExistence type="predicted"/>
<dbReference type="InterPro" id="IPR051553">
    <property type="entry name" value="Ran_GTPase-activating"/>
</dbReference>
<evidence type="ECO:0000313" key="2">
    <source>
        <dbReference type="EMBL" id="CCH44313.1"/>
    </source>
</evidence>
<evidence type="ECO:0000256" key="1">
    <source>
        <dbReference type="PROSITE-ProRule" id="PRU00235"/>
    </source>
</evidence>
<dbReference type="STRING" id="1206466.K0KSL6"/>
<dbReference type="PRINTS" id="PR00633">
    <property type="entry name" value="RCCNDNSATION"/>
</dbReference>
<feature type="repeat" description="RCC1" evidence="1">
    <location>
        <begin position="79"/>
        <end position="142"/>
    </location>
</feature>
<dbReference type="InterPro" id="IPR009091">
    <property type="entry name" value="RCC1/BLIP-II"/>
</dbReference>
<comment type="caution">
    <text evidence="2">The sequence shown here is derived from an EMBL/GenBank/DDBJ whole genome shotgun (WGS) entry which is preliminary data.</text>
</comment>
<dbReference type="PROSITE" id="PS50012">
    <property type="entry name" value="RCC1_3"/>
    <property type="match status" value="2"/>
</dbReference>
<dbReference type="FunCoup" id="K0KSL6">
    <property type="interactions" value="111"/>
</dbReference>
<dbReference type="SUPFAM" id="SSF81383">
    <property type="entry name" value="F-box domain"/>
    <property type="match status" value="1"/>
</dbReference>
<dbReference type="HOGENOM" id="CLU_460835_0_0_1"/>
<dbReference type="InterPro" id="IPR000408">
    <property type="entry name" value="Reg_chr_condens"/>
</dbReference>
<gene>
    <name evidence="2" type="ORF">BN7_3875</name>
</gene>
<dbReference type="GO" id="GO:0005737">
    <property type="term" value="C:cytoplasm"/>
    <property type="evidence" value="ECO:0007669"/>
    <property type="project" value="TreeGrafter"/>
</dbReference>
<organism evidence="2 3">
    <name type="scientific">Wickerhamomyces ciferrii (strain ATCC 14091 / BCRC 22168 / CBS 111 / JCM 3599 / NBRC 0793 / NRRL Y-1031 F-60-10)</name>
    <name type="common">Yeast</name>
    <name type="synonym">Pichia ciferrii</name>
    <dbReference type="NCBI Taxonomy" id="1206466"/>
    <lineage>
        <taxon>Eukaryota</taxon>
        <taxon>Fungi</taxon>
        <taxon>Dikarya</taxon>
        <taxon>Ascomycota</taxon>
        <taxon>Saccharomycotina</taxon>
        <taxon>Saccharomycetes</taxon>
        <taxon>Phaffomycetales</taxon>
        <taxon>Wickerhamomycetaceae</taxon>
        <taxon>Wickerhamomyces</taxon>
    </lineage>
</organism>
<dbReference type="GO" id="GO:0005085">
    <property type="term" value="F:guanyl-nucleotide exchange factor activity"/>
    <property type="evidence" value="ECO:0007669"/>
    <property type="project" value="TreeGrafter"/>
</dbReference>
<sequence>MSQQLSLLDLGSDIIESEVIPHLSPEDIQSLKLTSKSLNELVARSSVVWHELYKKTFGTKPTAFSLNKWPDLYSLRAKGKLYTWGAMSSGRLGLSSQDVPANNIDRQGFSAGVVKPTQVPGIDDVLADVSAGGFSFQILTGKGEIYSTGSYHAGHSSGPGPNESDHNEFQEQMRLQEQIFITPIRRGGRVINPLVGMPLGNPRRVPISEPQPMPGAFPSSPYQIPEQVEVENKSKIENRFLKRETSGNLDDTKFVSVSSGRSHFIALDTSGNLWSWDGGEYGVKIRFEDKNGINLIQNGHVVLKAAAGWSSSVAYIYNYGLVYWKQRDPLKKDDTDARAHHRLIPKTGDIKGSERVVDFFAGDEFIIYVTAEGKVYRNDMIGEESILLEKFHNHLKLNANSLAPKFTSLSGNFNHFAVFSNEDIVLIGSKNSDEPEIIEELQHKECISLAVGDYHFLALLKDGTVLSWGLESNSCGCLGLGKEEPNFIWENNSRRVRKPTKIDVEGKVVAIAAAGWQSSAIISDV</sequence>
<evidence type="ECO:0000313" key="3">
    <source>
        <dbReference type="Proteomes" id="UP000009328"/>
    </source>
</evidence>
<dbReference type="Proteomes" id="UP000009328">
    <property type="component" value="Unassembled WGS sequence"/>
</dbReference>
<keyword evidence="3" id="KW-1185">Reference proteome</keyword>
<dbReference type="EMBL" id="CAIF01000120">
    <property type="protein sequence ID" value="CCH44313.1"/>
    <property type="molecule type" value="Genomic_DNA"/>
</dbReference>
<dbReference type="InParanoid" id="K0KSL6"/>
<dbReference type="PANTHER" id="PTHR45982">
    <property type="entry name" value="REGULATOR OF CHROMOSOME CONDENSATION"/>
    <property type="match status" value="1"/>
</dbReference>
<accession>K0KSL6</accession>
<feature type="repeat" description="RCC1" evidence="1">
    <location>
        <begin position="463"/>
        <end position="524"/>
    </location>
</feature>
<name>K0KSL6_WICCF</name>
<reference evidence="2 3" key="1">
    <citation type="journal article" date="2012" name="Eukaryot. Cell">
        <title>Draft genome sequence of Wickerhamomyces ciferrii NRRL Y-1031 F-60-10.</title>
        <authorList>
            <person name="Schneider J."/>
            <person name="Andrea H."/>
            <person name="Blom J."/>
            <person name="Jaenicke S."/>
            <person name="Ruckert C."/>
            <person name="Schorsch C."/>
            <person name="Szczepanowski R."/>
            <person name="Farwick M."/>
            <person name="Goesmann A."/>
            <person name="Puhler A."/>
            <person name="Schaffer S."/>
            <person name="Tauch A."/>
            <person name="Kohler T."/>
            <person name="Brinkrolf K."/>
        </authorList>
    </citation>
    <scope>NUCLEOTIDE SEQUENCE [LARGE SCALE GENOMIC DNA]</scope>
    <source>
        <strain evidence="3">ATCC 14091 / BCRC 22168 / CBS 111 / JCM 3599 / NBRC 0793 / NRRL Y-1031 F-60-10</strain>
    </source>
</reference>
<dbReference type="eggNOG" id="ENOG502QUVE">
    <property type="taxonomic scope" value="Eukaryota"/>
</dbReference>
<dbReference type="AlphaFoldDB" id="K0KSL6"/>
<dbReference type="EC" id="6.3.2.-" evidence="2"/>